<feature type="transmembrane region" description="Helical" evidence="1">
    <location>
        <begin position="46"/>
        <end position="66"/>
    </location>
</feature>
<evidence type="ECO:0000313" key="2">
    <source>
        <dbReference type="EMBL" id="MBW3082299.1"/>
    </source>
</evidence>
<dbReference type="Proteomes" id="UP000812844">
    <property type="component" value="Unassembled WGS sequence"/>
</dbReference>
<name>A0ABS6W735_9BIFI</name>
<feature type="transmembrane region" description="Helical" evidence="1">
    <location>
        <begin position="93"/>
        <end position="116"/>
    </location>
</feature>
<dbReference type="RefSeq" id="WP_219080293.1">
    <property type="nucleotide sequence ID" value="NZ_JAHBBD010000004.1"/>
</dbReference>
<gene>
    <name evidence="2" type="ORF">KIH73_02715</name>
</gene>
<proteinExistence type="predicted"/>
<keyword evidence="1" id="KW-1133">Transmembrane helix</keyword>
<keyword evidence="1" id="KW-0812">Transmembrane</keyword>
<evidence type="ECO:0000313" key="3">
    <source>
        <dbReference type="Proteomes" id="UP000812844"/>
    </source>
</evidence>
<dbReference type="EMBL" id="JAHBBD010000004">
    <property type="protein sequence ID" value="MBW3082299.1"/>
    <property type="molecule type" value="Genomic_DNA"/>
</dbReference>
<comment type="caution">
    <text evidence="2">The sequence shown here is derived from an EMBL/GenBank/DDBJ whole genome shotgun (WGS) entry which is preliminary data.</text>
</comment>
<reference evidence="2 3" key="1">
    <citation type="submission" date="2021-05" db="EMBL/GenBank/DDBJ databases">
        <title>Phylogenetic classification of ten novel species belonging to the genus Bifidobacterium comprising B. colchicus sp. nov., B. abeli sp. nov., B. bicoloris sp. nov., B. guerezis sp. nov., B. rosaliae sp. nov., B. santillanensis sp. nov., B. argentati sp. nov., B. amazzoni sp. nov., B. pluviali sp. nov., and B. pinnaculum sp. nov.</title>
        <authorList>
            <person name="Lugli G.A."/>
            <person name="Ruiz Garcia L."/>
            <person name="Margolles A."/>
            <person name="Ventura M."/>
        </authorList>
    </citation>
    <scope>NUCLEOTIDE SEQUENCE [LARGE SCALE GENOMIC DNA]</scope>
    <source>
        <strain evidence="2 3">6T3</strain>
    </source>
</reference>
<feature type="transmembrane region" description="Helical" evidence="1">
    <location>
        <begin position="189"/>
        <end position="205"/>
    </location>
</feature>
<protein>
    <submittedName>
        <fullName evidence="2">ABC transporter permease</fullName>
    </submittedName>
</protein>
<sequence length="265" mass="28731">MAVILLASLLLIGVQWWTTDHASYVIADSAPNFLCDVMLFSQYGTGSGLYLFLLPFLAALAGSGAVSTERHYSRLGEVVVRDGRARFLRTSMVSGWISGAVGGVLPLVLNLCWAAACNPHLEFIDGTEFDAQGMFLQRYVLISSMSWMYPVYRVNQVLCIVVVVLLVAAISGLYAALGVGVSFFVRRRYVELIVPFVASLAWWMLPALTGGLVPDQWSHVIFLSIGPGSTDGLRAQNVVGLALTVVLLAGASVGLLMAQERRDER</sequence>
<feature type="transmembrane region" description="Helical" evidence="1">
    <location>
        <begin position="238"/>
        <end position="258"/>
    </location>
</feature>
<evidence type="ECO:0000256" key="1">
    <source>
        <dbReference type="SAM" id="Phobius"/>
    </source>
</evidence>
<keyword evidence="1" id="KW-0472">Membrane</keyword>
<feature type="transmembrane region" description="Helical" evidence="1">
    <location>
        <begin position="154"/>
        <end position="177"/>
    </location>
</feature>
<keyword evidence="3" id="KW-1185">Reference proteome</keyword>
<accession>A0ABS6W735</accession>
<organism evidence="2 3">
    <name type="scientific">Bifidobacterium phasiani</name>
    <dbReference type="NCBI Taxonomy" id="2834431"/>
    <lineage>
        <taxon>Bacteria</taxon>
        <taxon>Bacillati</taxon>
        <taxon>Actinomycetota</taxon>
        <taxon>Actinomycetes</taxon>
        <taxon>Bifidobacteriales</taxon>
        <taxon>Bifidobacteriaceae</taxon>
        <taxon>Bifidobacterium</taxon>
    </lineage>
</organism>